<proteinExistence type="predicted"/>
<name>A0ACB7SUG0_HYAAI</name>
<evidence type="ECO:0000313" key="1">
    <source>
        <dbReference type="EMBL" id="KAH6937414.1"/>
    </source>
</evidence>
<sequence length="106" mass="11565">MMRLMTVMYFTLFVVASASAFKLAKEEGSVGAILGSETSQAGMDTAFGLSDATTFESGTGAKEFQKFDDEAEEYFVGEFLQAIKKLGEDLAKSLGNVRKHFEKSLQ</sequence>
<dbReference type="EMBL" id="CM023482">
    <property type="protein sequence ID" value="KAH6937414.1"/>
    <property type="molecule type" value="Genomic_DNA"/>
</dbReference>
<dbReference type="Proteomes" id="UP000821845">
    <property type="component" value="Chromosome 2"/>
</dbReference>
<keyword evidence="2" id="KW-1185">Reference proteome</keyword>
<protein>
    <submittedName>
        <fullName evidence="1">Uncharacterized protein</fullName>
    </submittedName>
</protein>
<organism evidence="1 2">
    <name type="scientific">Hyalomma asiaticum</name>
    <name type="common">Tick</name>
    <dbReference type="NCBI Taxonomy" id="266040"/>
    <lineage>
        <taxon>Eukaryota</taxon>
        <taxon>Metazoa</taxon>
        <taxon>Ecdysozoa</taxon>
        <taxon>Arthropoda</taxon>
        <taxon>Chelicerata</taxon>
        <taxon>Arachnida</taxon>
        <taxon>Acari</taxon>
        <taxon>Parasitiformes</taxon>
        <taxon>Ixodida</taxon>
        <taxon>Ixodoidea</taxon>
        <taxon>Ixodidae</taxon>
        <taxon>Hyalomminae</taxon>
        <taxon>Hyalomma</taxon>
    </lineage>
</organism>
<accession>A0ACB7SUG0</accession>
<comment type="caution">
    <text evidence="1">The sequence shown here is derived from an EMBL/GenBank/DDBJ whole genome shotgun (WGS) entry which is preliminary data.</text>
</comment>
<evidence type="ECO:0000313" key="2">
    <source>
        <dbReference type="Proteomes" id="UP000821845"/>
    </source>
</evidence>
<gene>
    <name evidence="1" type="ORF">HPB50_000101</name>
</gene>
<reference evidence="1" key="1">
    <citation type="submission" date="2020-05" db="EMBL/GenBank/DDBJ databases">
        <title>Large-scale comparative analyses of tick genomes elucidate their genetic diversity and vector capacities.</title>
        <authorList>
            <person name="Jia N."/>
            <person name="Wang J."/>
            <person name="Shi W."/>
            <person name="Du L."/>
            <person name="Sun Y."/>
            <person name="Zhan W."/>
            <person name="Jiang J."/>
            <person name="Wang Q."/>
            <person name="Zhang B."/>
            <person name="Ji P."/>
            <person name="Sakyi L.B."/>
            <person name="Cui X."/>
            <person name="Yuan T."/>
            <person name="Jiang B."/>
            <person name="Yang W."/>
            <person name="Lam T.T.-Y."/>
            <person name="Chang Q."/>
            <person name="Ding S."/>
            <person name="Wang X."/>
            <person name="Zhu J."/>
            <person name="Ruan X."/>
            <person name="Zhao L."/>
            <person name="Wei J."/>
            <person name="Que T."/>
            <person name="Du C."/>
            <person name="Cheng J."/>
            <person name="Dai P."/>
            <person name="Han X."/>
            <person name="Huang E."/>
            <person name="Gao Y."/>
            <person name="Liu J."/>
            <person name="Shao H."/>
            <person name="Ye R."/>
            <person name="Li L."/>
            <person name="Wei W."/>
            <person name="Wang X."/>
            <person name="Wang C."/>
            <person name="Yang T."/>
            <person name="Huo Q."/>
            <person name="Li W."/>
            <person name="Guo W."/>
            <person name="Chen H."/>
            <person name="Zhou L."/>
            <person name="Ni X."/>
            <person name="Tian J."/>
            <person name="Zhou Y."/>
            <person name="Sheng Y."/>
            <person name="Liu T."/>
            <person name="Pan Y."/>
            <person name="Xia L."/>
            <person name="Li J."/>
            <person name="Zhao F."/>
            <person name="Cao W."/>
        </authorList>
    </citation>
    <scope>NUCLEOTIDE SEQUENCE</scope>
    <source>
        <strain evidence="1">Hyas-2018</strain>
    </source>
</reference>